<comment type="caution">
    <text evidence="1">The sequence shown here is derived from an EMBL/GenBank/DDBJ whole genome shotgun (WGS) entry which is preliminary data.</text>
</comment>
<dbReference type="Proteomes" id="UP000499080">
    <property type="component" value="Unassembled WGS sequence"/>
</dbReference>
<dbReference type="EMBL" id="BGPR01000087">
    <property type="protein sequence ID" value="GBL92651.1"/>
    <property type="molecule type" value="Genomic_DNA"/>
</dbReference>
<accession>A0A4Y2BK73</accession>
<gene>
    <name evidence="1" type="ORF">AVEN_123815_1</name>
</gene>
<name>A0A4Y2BK73_ARAVE</name>
<evidence type="ECO:0000313" key="1">
    <source>
        <dbReference type="EMBL" id="GBL92651.1"/>
    </source>
</evidence>
<protein>
    <submittedName>
        <fullName evidence="1">Uncharacterized protein</fullName>
    </submittedName>
</protein>
<keyword evidence="2" id="KW-1185">Reference proteome</keyword>
<sequence length="104" mass="12132">MYNAANSKGNAKSLFFNHYSRIANKLTVADKFLFGLNPYSGLRKQHASADCRYIRRGVKKLTDLHRSFKAKNVTEKNKVEQKVNIDYYCSLRFVLVRCHRDDDL</sequence>
<proteinExistence type="predicted"/>
<reference evidence="1 2" key="1">
    <citation type="journal article" date="2019" name="Sci. Rep.">
        <title>Orb-weaving spider Araneus ventricosus genome elucidates the spidroin gene catalogue.</title>
        <authorList>
            <person name="Kono N."/>
            <person name="Nakamura H."/>
            <person name="Ohtoshi R."/>
            <person name="Moran D.A.P."/>
            <person name="Shinohara A."/>
            <person name="Yoshida Y."/>
            <person name="Fujiwara M."/>
            <person name="Mori M."/>
            <person name="Tomita M."/>
            <person name="Arakawa K."/>
        </authorList>
    </citation>
    <scope>NUCLEOTIDE SEQUENCE [LARGE SCALE GENOMIC DNA]</scope>
</reference>
<dbReference type="AlphaFoldDB" id="A0A4Y2BK73"/>
<evidence type="ECO:0000313" key="2">
    <source>
        <dbReference type="Proteomes" id="UP000499080"/>
    </source>
</evidence>
<organism evidence="1 2">
    <name type="scientific">Araneus ventricosus</name>
    <name type="common">Orbweaver spider</name>
    <name type="synonym">Epeira ventricosa</name>
    <dbReference type="NCBI Taxonomy" id="182803"/>
    <lineage>
        <taxon>Eukaryota</taxon>
        <taxon>Metazoa</taxon>
        <taxon>Ecdysozoa</taxon>
        <taxon>Arthropoda</taxon>
        <taxon>Chelicerata</taxon>
        <taxon>Arachnida</taxon>
        <taxon>Araneae</taxon>
        <taxon>Araneomorphae</taxon>
        <taxon>Entelegynae</taxon>
        <taxon>Araneoidea</taxon>
        <taxon>Araneidae</taxon>
        <taxon>Araneus</taxon>
    </lineage>
</organism>